<proteinExistence type="inferred from homology"/>
<evidence type="ECO:0000256" key="12">
    <source>
        <dbReference type="SAM" id="MobiDB-lite"/>
    </source>
</evidence>
<dbReference type="EMBL" id="JAKOGI010001382">
    <property type="protein sequence ID" value="KAJ8425917.1"/>
    <property type="molecule type" value="Genomic_DNA"/>
</dbReference>
<accession>A0A9Q1GQV4</accession>
<comment type="similarity">
    <text evidence="3">Belongs to the PP2C family.</text>
</comment>
<gene>
    <name evidence="14" type="ORF">Cgig2_033858</name>
</gene>
<evidence type="ECO:0000313" key="14">
    <source>
        <dbReference type="EMBL" id="KAJ8425917.1"/>
    </source>
</evidence>
<evidence type="ECO:0000256" key="7">
    <source>
        <dbReference type="ARBA" id="ARBA00022842"/>
    </source>
</evidence>
<dbReference type="GO" id="GO:0004722">
    <property type="term" value="F:protein serine/threonine phosphatase activity"/>
    <property type="evidence" value="ECO:0007669"/>
    <property type="project" value="UniProtKB-EC"/>
</dbReference>
<evidence type="ECO:0000256" key="5">
    <source>
        <dbReference type="ARBA" id="ARBA00022723"/>
    </source>
</evidence>
<dbReference type="EC" id="3.1.3.16" evidence="4"/>
<dbReference type="PROSITE" id="PS51746">
    <property type="entry name" value="PPM_2"/>
    <property type="match status" value="1"/>
</dbReference>
<dbReference type="InterPro" id="IPR001932">
    <property type="entry name" value="PPM-type_phosphatase-like_dom"/>
</dbReference>
<dbReference type="OrthoDB" id="10264738at2759"/>
<evidence type="ECO:0000256" key="11">
    <source>
        <dbReference type="ARBA" id="ARBA00048336"/>
    </source>
</evidence>
<dbReference type="SMART" id="SM00332">
    <property type="entry name" value="PP2Cc"/>
    <property type="match status" value="1"/>
</dbReference>
<keyword evidence="5" id="KW-0479">Metal-binding</keyword>
<comment type="cofactor">
    <cofactor evidence="1">
        <name>Mn(2+)</name>
        <dbReference type="ChEBI" id="CHEBI:29035"/>
    </cofactor>
</comment>
<keyword evidence="9" id="KW-0464">Manganese</keyword>
<dbReference type="PANTHER" id="PTHR47992">
    <property type="entry name" value="PROTEIN PHOSPHATASE"/>
    <property type="match status" value="1"/>
</dbReference>
<dbReference type="FunFam" id="3.60.40.10:FF:000026">
    <property type="entry name" value="probable protein phosphatase 2C 52"/>
    <property type="match status" value="1"/>
</dbReference>
<comment type="catalytic activity">
    <reaction evidence="10">
        <text>O-phospho-L-seryl-[protein] + H2O = L-seryl-[protein] + phosphate</text>
        <dbReference type="Rhea" id="RHEA:20629"/>
        <dbReference type="Rhea" id="RHEA-COMP:9863"/>
        <dbReference type="Rhea" id="RHEA-COMP:11604"/>
        <dbReference type="ChEBI" id="CHEBI:15377"/>
        <dbReference type="ChEBI" id="CHEBI:29999"/>
        <dbReference type="ChEBI" id="CHEBI:43474"/>
        <dbReference type="ChEBI" id="CHEBI:83421"/>
        <dbReference type="EC" id="3.1.3.16"/>
    </reaction>
</comment>
<dbReference type="InterPro" id="IPR015655">
    <property type="entry name" value="PP2C"/>
</dbReference>
<dbReference type="InterPro" id="IPR036457">
    <property type="entry name" value="PPM-type-like_dom_sf"/>
</dbReference>
<reference evidence="14" key="1">
    <citation type="submission" date="2022-04" db="EMBL/GenBank/DDBJ databases">
        <title>Carnegiea gigantea Genome sequencing and assembly v2.</title>
        <authorList>
            <person name="Copetti D."/>
            <person name="Sanderson M.J."/>
            <person name="Burquez A."/>
            <person name="Wojciechowski M.F."/>
        </authorList>
    </citation>
    <scope>NUCLEOTIDE SEQUENCE</scope>
    <source>
        <strain evidence="14">SGP5-SGP5p</strain>
        <tissue evidence="14">Aerial part</tissue>
    </source>
</reference>
<keyword evidence="15" id="KW-1185">Reference proteome</keyword>
<evidence type="ECO:0000256" key="4">
    <source>
        <dbReference type="ARBA" id="ARBA00013081"/>
    </source>
</evidence>
<keyword evidence="6" id="KW-0378">Hydrolase</keyword>
<comment type="cofactor">
    <cofactor evidence="2">
        <name>Mg(2+)</name>
        <dbReference type="ChEBI" id="CHEBI:18420"/>
    </cofactor>
</comment>
<dbReference type="Gene3D" id="3.60.40.10">
    <property type="entry name" value="PPM-type phosphatase domain"/>
    <property type="match status" value="1"/>
</dbReference>
<protein>
    <recommendedName>
        <fullName evidence="4">protein-serine/threonine phosphatase</fullName>
        <ecNumber evidence="4">3.1.3.16</ecNumber>
    </recommendedName>
</protein>
<dbReference type="CDD" id="cd00143">
    <property type="entry name" value="PP2Cc"/>
    <property type="match status" value="1"/>
</dbReference>
<evidence type="ECO:0000256" key="1">
    <source>
        <dbReference type="ARBA" id="ARBA00001936"/>
    </source>
</evidence>
<keyword evidence="7" id="KW-0460">Magnesium</keyword>
<evidence type="ECO:0000313" key="15">
    <source>
        <dbReference type="Proteomes" id="UP001153076"/>
    </source>
</evidence>
<evidence type="ECO:0000256" key="6">
    <source>
        <dbReference type="ARBA" id="ARBA00022801"/>
    </source>
</evidence>
<evidence type="ECO:0000256" key="9">
    <source>
        <dbReference type="ARBA" id="ARBA00023211"/>
    </source>
</evidence>
<organism evidence="14 15">
    <name type="scientific">Carnegiea gigantea</name>
    <dbReference type="NCBI Taxonomy" id="171969"/>
    <lineage>
        <taxon>Eukaryota</taxon>
        <taxon>Viridiplantae</taxon>
        <taxon>Streptophyta</taxon>
        <taxon>Embryophyta</taxon>
        <taxon>Tracheophyta</taxon>
        <taxon>Spermatophyta</taxon>
        <taxon>Magnoliopsida</taxon>
        <taxon>eudicotyledons</taxon>
        <taxon>Gunneridae</taxon>
        <taxon>Pentapetalae</taxon>
        <taxon>Caryophyllales</taxon>
        <taxon>Cactineae</taxon>
        <taxon>Cactaceae</taxon>
        <taxon>Cactoideae</taxon>
        <taxon>Echinocereeae</taxon>
        <taxon>Carnegiea</taxon>
    </lineage>
</organism>
<evidence type="ECO:0000256" key="2">
    <source>
        <dbReference type="ARBA" id="ARBA00001946"/>
    </source>
</evidence>
<feature type="region of interest" description="Disordered" evidence="12">
    <location>
        <begin position="1"/>
        <end position="21"/>
    </location>
</feature>
<evidence type="ECO:0000256" key="3">
    <source>
        <dbReference type="ARBA" id="ARBA00006702"/>
    </source>
</evidence>
<sequence length="497" mass="54396">MGGCVSTSSQSTCSSRSNGDGSSLSCLGMEYCGRKRSKRTFADHITSLQHLSSMPNRIFMNGKSRSSCLFTQQGRKGVNQDAMIVWEDFLGGDVTFCGVFDGHGPHGHLVARKVRDTLPLKLLSFLKSCQTKEFGSSVTCCNVDPKSDGTDLEQDDSVEDKISSLWRDAFLKSYKAMDKELRSHPNLDCFCSGSTAVTIVKQGTNLFMGNIGDSRAIMGSKDSNDGLVAIQLTVDLKPDLPSMSKFNYIVVCSLNNVSNCPIQIHVGEAERIKRCKGRVFALQDEPEVPRVWLPFDDAPGLAMARAFGDFCLKEYGVISVPEVAHRTLTERDQFIVLASDGVWDVLSNEDVVKIVSSAPSRASAARVLIESAANEWKLKYPTSKMDDCAVVCLFLDGTMDTESDYGDQGFCSATIQSKHSSAAIESDDGQHSEPSFQRNLTVRASEENDSFSRCPVEAIQTVATILTEDQNWSGLEGVTRVNSLVQLPRFSEELPNS</sequence>
<name>A0A9Q1GQV4_9CARY</name>
<keyword evidence="8" id="KW-0904">Protein phosphatase</keyword>
<comment type="caution">
    <text evidence="14">The sequence shown here is derived from an EMBL/GenBank/DDBJ whole genome shotgun (WGS) entry which is preliminary data.</text>
</comment>
<dbReference type="SUPFAM" id="SSF81606">
    <property type="entry name" value="PP2C-like"/>
    <property type="match status" value="1"/>
</dbReference>
<dbReference type="AlphaFoldDB" id="A0A9Q1GQV4"/>
<dbReference type="Pfam" id="PF00481">
    <property type="entry name" value="PP2C"/>
    <property type="match status" value="2"/>
</dbReference>
<comment type="catalytic activity">
    <reaction evidence="11">
        <text>O-phospho-L-threonyl-[protein] + H2O = L-threonyl-[protein] + phosphate</text>
        <dbReference type="Rhea" id="RHEA:47004"/>
        <dbReference type="Rhea" id="RHEA-COMP:11060"/>
        <dbReference type="Rhea" id="RHEA-COMP:11605"/>
        <dbReference type="ChEBI" id="CHEBI:15377"/>
        <dbReference type="ChEBI" id="CHEBI:30013"/>
        <dbReference type="ChEBI" id="CHEBI:43474"/>
        <dbReference type="ChEBI" id="CHEBI:61977"/>
        <dbReference type="EC" id="3.1.3.16"/>
    </reaction>
</comment>
<feature type="domain" description="PPM-type phosphatase" evidence="13">
    <location>
        <begin position="66"/>
        <end position="395"/>
    </location>
</feature>
<evidence type="ECO:0000256" key="10">
    <source>
        <dbReference type="ARBA" id="ARBA00047761"/>
    </source>
</evidence>
<dbReference type="Proteomes" id="UP001153076">
    <property type="component" value="Unassembled WGS sequence"/>
</dbReference>
<evidence type="ECO:0000259" key="13">
    <source>
        <dbReference type="PROSITE" id="PS51746"/>
    </source>
</evidence>
<evidence type="ECO:0000256" key="8">
    <source>
        <dbReference type="ARBA" id="ARBA00022912"/>
    </source>
</evidence>
<dbReference type="GO" id="GO:0046872">
    <property type="term" value="F:metal ion binding"/>
    <property type="evidence" value="ECO:0007669"/>
    <property type="project" value="UniProtKB-KW"/>
</dbReference>